<feature type="region of interest" description="Disordered" evidence="1">
    <location>
        <begin position="165"/>
        <end position="212"/>
    </location>
</feature>
<dbReference type="Proteomes" id="UP000307440">
    <property type="component" value="Unassembled WGS sequence"/>
</dbReference>
<name>A0A5C3KC21_COPMA</name>
<feature type="compositionally biased region" description="Polar residues" evidence="1">
    <location>
        <begin position="169"/>
        <end position="190"/>
    </location>
</feature>
<sequence>MDEDVSGLAWFFAPFLPLSDLAARVKMALHFRSYSLTVPKYSSPTSLTPIVEEDEGSEGVTNIDKRLRRTSHVKSASVPLPSPPPPRFPPGLPLSPPAEPVLRRSKPIVPQAAVPFGVGEPLRKDVASEDGRTKFRFQASFIDFRSDSSEAEDISPVVKAIVARKASRRSSGFSQRPLSADSSYSTNSVVSVKVQPRPRSADGPRENDKMSTLGRVHRPTIPHMNSNLVLTVPTPLGVSERAEGKKKGGEAEVSLLLKSRLQSIPGDVVGSLDLEGFGAASRDVEMLVEEEDLTTIDLGNGYEDFGSISAPSSSSVRLVPEPKVPPGLGMVTTQPRPSKPLPSVKPMVLISPESPLAVGGAKLRDGVSNISWPSSHYPPGEAPHGAHGGYVSPFPLRGAQVRASDQGDGQGFLWALLGCLRPYMSCVDQRFGDDGVYGVSRSTAGYGGAVVGRLPAKKLKKRKNSDDIPLLNLR</sequence>
<dbReference type="AlphaFoldDB" id="A0A5C3KC21"/>
<gene>
    <name evidence="2" type="ORF">FA15DRAFT_710764</name>
</gene>
<organism evidence="2 3">
    <name type="scientific">Coprinopsis marcescibilis</name>
    <name type="common">Agaric fungus</name>
    <name type="synonym">Psathyrella marcescibilis</name>
    <dbReference type="NCBI Taxonomy" id="230819"/>
    <lineage>
        <taxon>Eukaryota</taxon>
        <taxon>Fungi</taxon>
        <taxon>Dikarya</taxon>
        <taxon>Basidiomycota</taxon>
        <taxon>Agaricomycotina</taxon>
        <taxon>Agaricomycetes</taxon>
        <taxon>Agaricomycetidae</taxon>
        <taxon>Agaricales</taxon>
        <taxon>Agaricineae</taxon>
        <taxon>Psathyrellaceae</taxon>
        <taxon>Coprinopsis</taxon>
    </lineage>
</organism>
<proteinExistence type="predicted"/>
<evidence type="ECO:0000256" key="1">
    <source>
        <dbReference type="SAM" id="MobiDB-lite"/>
    </source>
</evidence>
<accession>A0A5C3KC21</accession>
<protein>
    <submittedName>
        <fullName evidence="2">Uncharacterized protein</fullName>
    </submittedName>
</protein>
<feature type="compositionally biased region" description="Pro residues" evidence="1">
    <location>
        <begin position="80"/>
        <end position="93"/>
    </location>
</feature>
<evidence type="ECO:0000313" key="2">
    <source>
        <dbReference type="EMBL" id="TFK17464.1"/>
    </source>
</evidence>
<feature type="region of interest" description="Disordered" evidence="1">
    <location>
        <begin position="71"/>
        <end position="93"/>
    </location>
</feature>
<reference evidence="2 3" key="1">
    <citation type="journal article" date="2019" name="Nat. Ecol. Evol.">
        <title>Megaphylogeny resolves global patterns of mushroom evolution.</title>
        <authorList>
            <person name="Varga T."/>
            <person name="Krizsan K."/>
            <person name="Foldi C."/>
            <person name="Dima B."/>
            <person name="Sanchez-Garcia M."/>
            <person name="Sanchez-Ramirez S."/>
            <person name="Szollosi G.J."/>
            <person name="Szarkandi J.G."/>
            <person name="Papp V."/>
            <person name="Albert L."/>
            <person name="Andreopoulos W."/>
            <person name="Angelini C."/>
            <person name="Antonin V."/>
            <person name="Barry K.W."/>
            <person name="Bougher N.L."/>
            <person name="Buchanan P."/>
            <person name="Buyck B."/>
            <person name="Bense V."/>
            <person name="Catcheside P."/>
            <person name="Chovatia M."/>
            <person name="Cooper J."/>
            <person name="Damon W."/>
            <person name="Desjardin D."/>
            <person name="Finy P."/>
            <person name="Geml J."/>
            <person name="Haridas S."/>
            <person name="Hughes K."/>
            <person name="Justo A."/>
            <person name="Karasinski D."/>
            <person name="Kautmanova I."/>
            <person name="Kiss B."/>
            <person name="Kocsube S."/>
            <person name="Kotiranta H."/>
            <person name="LaButti K.M."/>
            <person name="Lechner B.E."/>
            <person name="Liimatainen K."/>
            <person name="Lipzen A."/>
            <person name="Lukacs Z."/>
            <person name="Mihaltcheva S."/>
            <person name="Morgado L.N."/>
            <person name="Niskanen T."/>
            <person name="Noordeloos M.E."/>
            <person name="Ohm R.A."/>
            <person name="Ortiz-Santana B."/>
            <person name="Ovrebo C."/>
            <person name="Racz N."/>
            <person name="Riley R."/>
            <person name="Savchenko A."/>
            <person name="Shiryaev A."/>
            <person name="Soop K."/>
            <person name="Spirin V."/>
            <person name="Szebenyi C."/>
            <person name="Tomsovsky M."/>
            <person name="Tulloss R.E."/>
            <person name="Uehling J."/>
            <person name="Grigoriev I.V."/>
            <person name="Vagvolgyi C."/>
            <person name="Papp T."/>
            <person name="Martin F.M."/>
            <person name="Miettinen O."/>
            <person name="Hibbett D.S."/>
            <person name="Nagy L.G."/>
        </authorList>
    </citation>
    <scope>NUCLEOTIDE SEQUENCE [LARGE SCALE GENOMIC DNA]</scope>
    <source>
        <strain evidence="2 3">CBS 121175</strain>
    </source>
</reference>
<feature type="compositionally biased region" description="Basic and acidic residues" evidence="1">
    <location>
        <begin position="199"/>
        <end position="209"/>
    </location>
</feature>
<evidence type="ECO:0000313" key="3">
    <source>
        <dbReference type="Proteomes" id="UP000307440"/>
    </source>
</evidence>
<keyword evidence="3" id="KW-1185">Reference proteome</keyword>
<dbReference type="EMBL" id="ML210506">
    <property type="protein sequence ID" value="TFK17464.1"/>
    <property type="molecule type" value="Genomic_DNA"/>
</dbReference>